<comment type="caution">
    <text evidence="1">The sequence shown here is derived from an EMBL/GenBank/DDBJ whole genome shotgun (WGS) entry which is preliminary data.</text>
</comment>
<accession>A0ACB9ZCY4</accession>
<protein>
    <submittedName>
        <fullName evidence="1">HET-domain-containing protein</fullName>
    </submittedName>
</protein>
<sequence>MRLLNAKTLQLDEFFDEDIPAYAILSHTWAEKKEVTFQDICGPTREKEPGFTKIKGCCAQTIKDGLEWVWIDTCCIDKTSSAELSEAINSMYRWYAESRVCYIYLSDVDAAEDPGRHNSTFRRSRWFKRGWTLQELLAPAELRFFGSSWDELTTQIIKQPVAPPYGQAEQGERYKRDKRSLLNIVREVTGIRSDILAHRTSVFSASMAERISWAAGRSTSRREDRAYSLLGLMDINMPLLYGEGDKAFARLQEELIRKSYDHSLFAWGCWGRMTPRSSSGTKGRRQATSFN</sequence>
<name>A0ACB9ZCY4_9PEZI</name>
<keyword evidence="2" id="KW-1185">Reference proteome</keyword>
<dbReference type="EMBL" id="MU393432">
    <property type="protein sequence ID" value="KAI4869222.1"/>
    <property type="molecule type" value="Genomic_DNA"/>
</dbReference>
<dbReference type="Proteomes" id="UP001497700">
    <property type="component" value="Unassembled WGS sequence"/>
</dbReference>
<evidence type="ECO:0000313" key="2">
    <source>
        <dbReference type="Proteomes" id="UP001497700"/>
    </source>
</evidence>
<gene>
    <name evidence="1" type="ORF">F4820DRAFT_455959</name>
</gene>
<organism evidence="1 2">
    <name type="scientific">Hypoxylon rubiginosum</name>
    <dbReference type="NCBI Taxonomy" id="110542"/>
    <lineage>
        <taxon>Eukaryota</taxon>
        <taxon>Fungi</taxon>
        <taxon>Dikarya</taxon>
        <taxon>Ascomycota</taxon>
        <taxon>Pezizomycotina</taxon>
        <taxon>Sordariomycetes</taxon>
        <taxon>Xylariomycetidae</taxon>
        <taxon>Xylariales</taxon>
        <taxon>Hypoxylaceae</taxon>
        <taxon>Hypoxylon</taxon>
    </lineage>
</organism>
<reference evidence="1 2" key="1">
    <citation type="journal article" date="2022" name="New Phytol.">
        <title>Ecological generalism drives hyperdiversity of secondary metabolite gene clusters in xylarialean endophytes.</title>
        <authorList>
            <person name="Franco M.E.E."/>
            <person name="Wisecaver J.H."/>
            <person name="Arnold A.E."/>
            <person name="Ju Y.M."/>
            <person name="Slot J.C."/>
            <person name="Ahrendt S."/>
            <person name="Moore L.P."/>
            <person name="Eastman K.E."/>
            <person name="Scott K."/>
            <person name="Konkel Z."/>
            <person name="Mondo S.J."/>
            <person name="Kuo A."/>
            <person name="Hayes R.D."/>
            <person name="Haridas S."/>
            <person name="Andreopoulos B."/>
            <person name="Riley R."/>
            <person name="LaButti K."/>
            <person name="Pangilinan J."/>
            <person name="Lipzen A."/>
            <person name="Amirebrahimi M."/>
            <person name="Yan J."/>
            <person name="Adam C."/>
            <person name="Keymanesh K."/>
            <person name="Ng V."/>
            <person name="Louie K."/>
            <person name="Northen T."/>
            <person name="Drula E."/>
            <person name="Henrissat B."/>
            <person name="Hsieh H.M."/>
            <person name="Youens-Clark K."/>
            <person name="Lutzoni F."/>
            <person name="Miadlikowska J."/>
            <person name="Eastwood D.C."/>
            <person name="Hamelin R.C."/>
            <person name="Grigoriev I.V."/>
            <person name="U'Ren J.M."/>
        </authorList>
    </citation>
    <scope>NUCLEOTIDE SEQUENCE [LARGE SCALE GENOMIC DNA]</scope>
    <source>
        <strain evidence="1 2">CBS 119005</strain>
    </source>
</reference>
<proteinExistence type="predicted"/>
<evidence type="ECO:0000313" key="1">
    <source>
        <dbReference type="EMBL" id="KAI4869222.1"/>
    </source>
</evidence>